<protein>
    <recommendedName>
        <fullName evidence="4">DUF4321 domain-containing protein</fullName>
    </recommendedName>
</protein>
<accession>A0ABV2KXH3</accession>
<evidence type="ECO:0000256" key="1">
    <source>
        <dbReference type="SAM" id="Phobius"/>
    </source>
</evidence>
<feature type="transmembrane region" description="Helical" evidence="1">
    <location>
        <begin position="7"/>
        <end position="26"/>
    </location>
</feature>
<keyword evidence="1" id="KW-1133">Transmembrane helix</keyword>
<evidence type="ECO:0000313" key="3">
    <source>
        <dbReference type="Proteomes" id="UP001549167"/>
    </source>
</evidence>
<keyword evidence="1" id="KW-0812">Transmembrane</keyword>
<sequence>MNKILFFFSNLLVVIGLCVLFVTNILNEVMPMLGRAAFQASMAGSYSPHEYQMNFNIVNLISGVLIIGGVVASYKIYVREK</sequence>
<dbReference type="RefSeq" id="WP_354219963.1">
    <property type="nucleotide sequence ID" value="NZ_JBEPMX010000006.1"/>
</dbReference>
<reference evidence="2 3" key="1">
    <citation type="submission" date="2024-06" db="EMBL/GenBank/DDBJ databases">
        <title>Genomic Encyclopedia of Type Strains, Phase IV (KMG-IV): sequencing the most valuable type-strain genomes for metagenomic binning, comparative biology and taxonomic classification.</title>
        <authorList>
            <person name="Goeker M."/>
        </authorList>
    </citation>
    <scope>NUCLEOTIDE SEQUENCE [LARGE SCALE GENOMIC DNA]</scope>
    <source>
        <strain evidence="2 3">DSM 23520</strain>
    </source>
</reference>
<organism evidence="2 3">
    <name type="scientific">Alkalibacillus flavidus</name>
    <dbReference type="NCBI Taxonomy" id="546021"/>
    <lineage>
        <taxon>Bacteria</taxon>
        <taxon>Bacillati</taxon>
        <taxon>Bacillota</taxon>
        <taxon>Bacilli</taxon>
        <taxon>Bacillales</taxon>
        <taxon>Bacillaceae</taxon>
        <taxon>Alkalibacillus</taxon>
    </lineage>
</organism>
<gene>
    <name evidence="2" type="ORF">ABID56_001480</name>
</gene>
<name>A0ABV2KXH3_9BACI</name>
<comment type="caution">
    <text evidence="2">The sequence shown here is derived from an EMBL/GenBank/DDBJ whole genome shotgun (WGS) entry which is preliminary data.</text>
</comment>
<proteinExistence type="predicted"/>
<dbReference type="EMBL" id="JBEPMX010000006">
    <property type="protein sequence ID" value="MET3683385.1"/>
    <property type="molecule type" value="Genomic_DNA"/>
</dbReference>
<keyword evidence="1" id="KW-0472">Membrane</keyword>
<dbReference type="Proteomes" id="UP001549167">
    <property type="component" value="Unassembled WGS sequence"/>
</dbReference>
<evidence type="ECO:0008006" key="4">
    <source>
        <dbReference type="Google" id="ProtNLM"/>
    </source>
</evidence>
<feature type="transmembrane region" description="Helical" evidence="1">
    <location>
        <begin position="57"/>
        <end position="77"/>
    </location>
</feature>
<keyword evidence="3" id="KW-1185">Reference proteome</keyword>
<evidence type="ECO:0000313" key="2">
    <source>
        <dbReference type="EMBL" id="MET3683385.1"/>
    </source>
</evidence>